<proteinExistence type="predicted"/>
<organism evidence="2 3">
    <name type="scientific">Candidatus Shapirobacteria bacterium CG_4_9_14_0_2_um_filter_40_11</name>
    <dbReference type="NCBI Taxonomy" id="1974876"/>
    <lineage>
        <taxon>Bacteria</taxon>
        <taxon>Candidatus Shapironibacteriota</taxon>
    </lineage>
</organism>
<accession>A0A2M8EVD6</accession>
<dbReference type="InterPro" id="IPR002575">
    <property type="entry name" value="Aminoglycoside_PTrfase"/>
</dbReference>
<evidence type="ECO:0000313" key="3">
    <source>
        <dbReference type="Proteomes" id="UP000230885"/>
    </source>
</evidence>
<sequence length="334" mass="39338">MAKDINSLKLNKEVRSIFSKVNFLPEEIIFAEPRSPRLIIKGKIGREEVVFKSCENSRKIKSGNIIKEGRVGKVINQFHKREKVPSFEIIDFGKTKNISWLVRKYYHGGVLGANSNNFSDRLYIDRFTHLNKKYANQQKIFVKKIIDNLAALRHIDKKQVKFSSNNITIMRFADNFTNYQISKLSDCLELNLEIQQKFFQQNRKLLFSSENTAAAIGDMAPTNIFIDKNNKVIFFDLEWFCFDNYLVDITFFWLLLWRYPDWQKEIENVAIKTRKDELNFQLNVIRIVLTLFGLIFAGKNNQSNYFRQAEKLCQEHPWRKYLTVAAESYDALVK</sequence>
<name>A0A2M8EVD6_9BACT</name>
<dbReference type="AlphaFoldDB" id="A0A2M8EVD6"/>
<dbReference type="Pfam" id="PF01636">
    <property type="entry name" value="APH"/>
    <property type="match status" value="1"/>
</dbReference>
<evidence type="ECO:0000313" key="2">
    <source>
        <dbReference type="EMBL" id="PJC29089.1"/>
    </source>
</evidence>
<feature type="domain" description="Aminoglycoside phosphotransferase" evidence="1">
    <location>
        <begin position="126"/>
        <end position="268"/>
    </location>
</feature>
<protein>
    <recommendedName>
        <fullName evidence="1">Aminoglycoside phosphotransferase domain-containing protein</fullName>
    </recommendedName>
</protein>
<dbReference type="EMBL" id="PFSE01000014">
    <property type="protein sequence ID" value="PJC29089.1"/>
    <property type="molecule type" value="Genomic_DNA"/>
</dbReference>
<reference evidence="3" key="1">
    <citation type="submission" date="2017-09" db="EMBL/GenBank/DDBJ databases">
        <title>Depth-based differentiation of microbial function through sediment-hosted aquifers and enrichment of novel symbionts in the deep terrestrial subsurface.</title>
        <authorList>
            <person name="Probst A.J."/>
            <person name="Ladd B."/>
            <person name="Jarett J.K."/>
            <person name="Geller-Mcgrath D.E."/>
            <person name="Sieber C.M.K."/>
            <person name="Emerson J.B."/>
            <person name="Anantharaman K."/>
            <person name="Thomas B.C."/>
            <person name="Malmstrom R."/>
            <person name="Stieglmeier M."/>
            <person name="Klingl A."/>
            <person name="Woyke T."/>
            <person name="Ryan C.M."/>
            <person name="Banfield J.F."/>
        </authorList>
    </citation>
    <scope>NUCLEOTIDE SEQUENCE [LARGE SCALE GENOMIC DNA]</scope>
</reference>
<comment type="caution">
    <text evidence="2">The sequence shown here is derived from an EMBL/GenBank/DDBJ whole genome shotgun (WGS) entry which is preliminary data.</text>
</comment>
<evidence type="ECO:0000259" key="1">
    <source>
        <dbReference type="Pfam" id="PF01636"/>
    </source>
</evidence>
<dbReference type="Proteomes" id="UP000230885">
    <property type="component" value="Unassembled WGS sequence"/>
</dbReference>
<gene>
    <name evidence="2" type="ORF">CO053_01125</name>
</gene>
<dbReference type="InterPro" id="IPR011009">
    <property type="entry name" value="Kinase-like_dom_sf"/>
</dbReference>
<dbReference type="SUPFAM" id="SSF56112">
    <property type="entry name" value="Protein kinase-like (PK-like)"/>
    <property type="match status" value="1"/>
</dbReference>